<sequence>MSSDDQRRLFAEIMEDYSHISQKRKRIIAVREDKYFNALQIKCSSAVTCHKSQGGQWKAIFIDNPFWREDFEMEDLKWLYTAITRATDIVYFVNFDKNLFK</sequence>
<dbReference type="SUPFAM" id="SSF52540">
    <property type="entry name" value="P-loop containing nucleoside triphosphate hydrolases"/>
    <property type="match status" value="1"/>
</dbReference>
<protein>
    <recommendedName>
        <fullName evidence="1">UvrD-like helicase C-terminal domain-containing protein</fullName>
    </recommendedName>
</protein>
<organism evidence="2">
    <name type="scientific">bioreactor metagenome</name>
    <dbReference type="NCBI Taxonomy" id="1076179"/>
    <lineage>
        <taxon>unclassified sequences</taxon>
        <taxon>metagenomes</taxon>
        <taxon>ecological metagenomes</taxon>
    </lineage>
</organism>
<accession>A0A645A2V4</accession>
<dbReference type="EMBL" id="VSSQ01011709">
    <property type="protein sequence ID" value="MPM47519.1"/>
    <property type="molecule type" value="Genomic_DNA"/>
</dbReference>
<evidence type="ECO:0000259" key="1">
    <source>
        <dbReference type="Pfam" id="PF13538"/>
    </source>
</evidence>
<name>A0A645A2V4_9ZZZZ</name>
<dbReference type="AlphaFoldDB" id="A0A645A2V4"/>
<reference evidence="2" key="1">
    <citation type="submission" date="2019-08" db="EMBL/GenBank/DDBJ databases">
        <authorList>
            <person name="Kucharzyk K."/>
            <person name="Murdoch R.W."/>
            <person name="Higgins S."/>
            <person name="Loffler F."/>
        </authorList>
    </citation>
    <scope>NUCLEOTIDE SEQUENCE</scope>
</reference>
<dbReference type="InterPro" id="IPR027417">
    <property type="entry name" value="P-loop_NTPase"/>
</dbReference>
<dbReference type="CDD" id="cd18809">
    <property type="entry name" value="SF1_C_RecD"/>
    <property type="match status" value="1"/>
</dbReference>
<dbReference type="InterPro" id="IPR027785">
    <property type="entry name" value="UvrD-like_helicase_C"/>
</dbReference>
<dbReference type="Pfam" id="PF13538">
    <property type="entry name" value="UvrD_C_2"/>
    <property type="match status" value="1"/>
</dbReference>
<proteinExistence type="predicted"/>
<evidence type="ECO:0000313" key="2">
    <source>
        <dbReference type="EMBL" id="MPM47519.1"/>
    </source>
</evidence>
<comment type="caution">
    <text evidence="2">The sequence shown here is derived from an EMBL/GenBank/DDBJ whole genome shotgun (WGS) entry which is preliminary data.</text>
</comment>
<feature type="domain" description="UvrD-like helicase C-terminal" evidence="1">
    <location>
        <begin position="46"/>
        <end position="93"/>
    </location>
</feature>
<dbReference type="Gene3D" id="3.40.50.300">
    <property type="entry name" value="P-loop containing nucleotide triphosphate hydrolases"/>
    <property type="match status" value="1"/>
</dbReference>
<gene>
    <name evidence="2" type="ORF">SDC9_94230</name>
</gene>